<gene>
    <name evidence="1" type="ORF">AFUS01_LOCUS34291</name>
</gene>
<dbReference type="Proteomes" id="UP000708208">
    <property type="component" value="Unassembled WGS sequence"/>
</dbReference>
<evidence type="ECO:0000313" key="2">
    <source>
        <dbReference type="Proteomes" id="UP000708208"/>
    </source>
</evidence>
<dbReference type="AlphaFoldDB" id="A0A8J2PKB5"/>
<feature type="non-terminal residue" evidence="1">
    <location>
        <position position="1"/>
    </location>
</feature>
<proteinExistence type="predicted"/>
<keyword evidence="2" id="KW-1185">Reference proteome</keyword>
<dbReference type="EMBL" id="CAJVCH010531739">
    <property type="protein sequence ID" value="CAG7824113.1"/>
    <property type="molecule type" value="Genomic_DNA"/>
</dbReference>
<comment type="caution">
    <text evidence="1">The sequence shown here is derived from an EMBL/GenBank/DDBJ whole genome shotgun (WGS) entry which is preliminary data.</text>
</comment>
<organism evidence="1 2">
    <name type="scientific">Allacma fusca</name>
    <dbReference type="NCBI Taxonomy" id="39272"/>
    <lineage>
        <taxon>Eukaryota</taxon>
        <taxon>Metazoa</taxon>
        <taxon>Ecdysozoa</taxon>
        <taxon>Arthropoda</taxon>
        <taxon>Hexapoda</taxon>
        <taxon>Collembola</taxon>
        <taxon>Symphypleona</taxon>
        <taxon>Sminthuridae</taxon>
        <taxon>Allacma</taxon>
    </lineage>
</organism>
<reference evidence="1" key="1">
    <citation type="submission" date="2021-06" db="EMBL/GenBank/DDBJ databases">
        <authorList>
            <person name="Hodson N. C."/>
            <person name="Mongue J. A."/>
            <person name="Jaron S. K."/>
        </authorList>
    </citation>
    <scope>NUCLEOTIDE SEQUENCE</scope>
</reference>
<evidence type="ECO:0000313" key="1">
    <source>
        <dbReference type="EMBL" id="CAG7824113.1"/>
    </source>
</evidence>
<name>A0A8J2PKB5_9HEXA</name>
<sequence>MYFASEKSLLKYKMIFQLLFIFSFLADKADPGTVKPQIIGGEDARPG</sequence>
<protein>
    <submittedName>
        <fullName evidence="1">Uncharacterized protein</fullName>
    </submittedName>
</protein>
<accession>A0A8J2PKB5</accession>